<evidence type="ECO:0000313" key="1">
    <source>
        <dbReference type="EMBL" id="VBB30607.1"/>
    </source>
</evidence>
<dbReference type="AlphaFoldDB" id="A0A498SKV4"/>
<accession>A0A498SKV4</accession>
<keyword evidence="2" id="KW-1185">Reference proteome</keyword>
<reference evidence="1 2" key="1">
    <citation type="submission" date="2018-08" db="EMBL/GenBank/DDBJ databases">
        <authorList>
            <person name="Laetsch R D."/>
            <person name="Stevens L."/>
            <person name="Kumar S."/>
            <person name="Blaxter L. M."/>
        </authorList>
    </citation>
    <scope>NUCLEOTIDE SEQUENCE [LARGE SCALE GENOMIC DNA]</scope>
</reference>
<gene>
    <name evidence="1" type="ORF">NAV_LOCUS5398</name>
</gene>
<organism evidence="1 2">
    <name type="scientific">Acanthocheilonema viteae</name>
    <name type="common">Filarial nematode worm</name>
    <name type="synonym">Dipetalonema viteae</name>
    <dbReference type="NCBI Taxonomy" id="6277"/>
    <lineage>
        <taxon>Eukaryota</taxon>
        <taxon>Metazoa</taxon>
        <taxon>Ecdysozoa</taxon>
        <taxon>Nematoda</taxon>
        <taxon>Chromadorea</taxon>
        <taxon>Rhabditida</taxon>
        <taxon>Spirurina</taxon>
        <taxon>Spiruromorpha</taxon>
        <taxon>Filarioidea</taxon>
        <taxon>Onchocercidae</taxon>
        <taxon>Acanthocheilonema</taxon>
    </lineage>
</organism>
<protein>
    <submittedName>
        <fullName evidence="1">Uncharacterized protein</fullName>
    </submittedName>
</protein>
<evidence type="ECO:0000313" key="2">
    <source>
        <dbReference type="Proteomes" id="UP000276991"/>
    </source>
</evidence>
<sequence>MHVKHPLRLSSQLGLSSAMRMDDFIDEAAAPCCTKDARRFPSHVLQKCIESSSNDPSNEANYIHVNLRSIDILFEQLPSTKFIYYRNLASHINHTDTHWPGLAPLRVSPKFSPRPIARTVWKPRQTHHHAPILSLRRLVNTLPHRSAVLKVTLHPTVPDLTPAHACLYSFDFLKLASPLPISRCHVPN</sequence>
<proteinExistence type="predicted"/>
<dbReference type="Proteomes" id="UP000276991">
    <property type="component" value="Unassembled WGS sequence"/>
</dbReference>
<name>A0A498SKV4_ACAVI</name>
<dbReference type="EMBL" id="UPTC01000929">
    <property type="protein sequence ID" value="VBB30607.1"/>
    <property type="molecule type" value="Genomic_DNA"/>
</dbReference>